<dbReference type="GO" id="GO:0009399">
    <property type="term" value="P:nitrogen fixation"/>
    <property type="evidence" value="ECO:0007669"/>
    <property type="project" value="UniProtKB-UniRule"/>
</dbReference>
<proteinExistence type="inferred from homology"/>
<dbReference type="Pfam" id="PF03206">
    <property type="entry name" value="NifW"/>
    <property type="match status" value="1"/>
</dbReference>
<dbReference type="AlphaFoldDB" id="A0A4R4AE76"/>
<comment type="similarity">
    <text evidence="2 6">Belongs to the NifW family.</text>
</comment>
<dbReference type="HAMAP" id="MF_00529">
    <property type="entry name" value="NifW"/>
    <property type="match status" value="1"/>
</dbReference>
<gene>
    <name evidence="6" type="primary">nifW</name>
    <name evidence="7" type="ORF">EDC29_103393</name>
</gene>
<evidence type="ECO:0000256" key="3">
    <source>
        <dbReference type="ARBA" id="ARBA00011284"/>
    </source>
</evidence>
<accession>A0A4R4AE76</accession>
<reference evidence="7 8" key="1">
    <citation type="submission" date="2019-03" db="EMBL/GenBank/DDBJ databases">
        <title>Genomic Encyclopedia of Type Strains, Phase IV (KMG-IV): sequencing the most valuable type-strain genomes for metagenomic binning, comparative biology and taxonomic classification.</title>
        <authorList>
            <person name="Goeker M."/>
        </authorList>
    </citation>
    <scope>NUCLEOTIDE SEQUENCE [LARGE SCALE GENOMIC DNA]</scope>
    <source>
        <strain evidence="7 8">DSM 203</strain>
    </source>
</reference>
<keyword evidence="5 6" id="KW-0535">Nitrogen fixation</keyword>
<evidence type="ECO:0000256" key="4">
    <source>
        <dbReference type="ARBA" id="ARBA00016274"/>
    </source>
</evidence>
<sequence length="112" mass="12917">MNDDSDLHDLVSAEDFLEHFEIDYDPAVVRVNRLHILQRFHDYLADAEPLPEQAEARHRRRAELLTRAYHDFVASDARTERVFRVFHLHGPRSGVRVDLQLDPAGGGHAPQL</sequence>
<evidence type="ECO:0000256" key="5">
    <source>
        <dbReference type="ARBA" id="ARBA00023231"/>
    </source>
</evidence>
<comment type="subunit">
    <text evidence="3 6">Homotrimer; associates with NifD.</text>
</comment>
<dbReference type="InterPro" id="IPR004893">
    <property type="entry name" value="NifW"/>
</dbReference>
<dbReference type="EMBL" id="SMDC01000003">
    <property type="protein sequence ID" value="TCW37194.1"/>
    <property type="molecule type" value="Genomic_DNA"/>
</dbReference>
<dbReference type="RefSeq" id="WP_123142206.1">
    <property type="nucleotide sequence ID" value="NZ_NRRH01000047.1"/>
</dbReference>
<dbReference type="Proteomes" id="UP000295247">
    <property type="component" value="Unassembled WGS sequence"/>
</dbReference>
<evidence type="ECO:0000256" key="6">
    <source>
        <dbReference type="HAMAP-Rule" id="MF_00529"/>
    </source>
</evidence>
<evidence type="ECO:0000313" key="8">
    <source>
        <dbReference type="Proteomes" id="UP000295247"/>
    </source>
</evidence>
<evidence type="ECO:0000313" key="7">
    <source>
        <dbReference type="EMBL" id="TCW37194.1"/>
    </source>
</evidence>
<name>A0A4R4AE76_MARGR</name>
<comment type="function">
    <text evidence="1 6">May protect the nitrogenase Fe-Mo protein from oxidative damage.</text>
</comment>
<organism evidence="7 8">
    <name type="scientific">Marichromatium gracile</name>
    <name type="common">Chromatium gracile</name>
    <dbReference type="NCBI Taxonomy" id="1048"/>
    <lineage>
        <taxon>Bacteria</taxon>
        <taxon>Pseudomonadati</taxon>
        <taxon>Pseudomonadota</taxon>
        <taxon>Gammaproteobacteria</taxon>
        <taxon>Chromatiales</taxon>
        <taxon>Chromatiaceae</taxon>
        <taxon>Marichromatium</taxon>
    </lineage>
</organism>
<comment type="caution">
    <text evidence="7">The sequence shown here is derived from an EMBL/GenBank/DDBJ whole genome shotgun (WGS) entry which is preliminary data.</text>
</comment>
<protein>
    <recommendedName>
        <fullName evidence="4 6">Nitrogenase-stabilizing/protective protein NifW</fullName>
    </recommendedName>
</protein>
<evidence type="ECO:0000256" key="2">
    <source>
        <dbReference type="ARBA" id="ARBA00008351"/>
    </source>
</evidence>
<evidence type="ECO:0000256" key="1">
    <source>
        <dbReference type="ARBA" id="ARBA00002247"/>
    </source>
</evidence>